<dbReference type="AlphaFoldDB" id="A0A538TKG7"/>
<evidence type="ECO:0000313" key="3">
    <source>
        <dbReference type="Proteomes" id="UP000316609"/>
    </source>
</evidence>
<sequence length="207" mass="22428">MPDLRPITVVNVGYRSTNSWVVSAGTSRLLVDPGWAGWAGTLLATLDRKGIPVAEVRHGLATHYHPDHASAAQDLKRRGMRLIVVEEQLDAIPRLARWMEPADRYTTIETHDNIVLSCADSRAFLAGIGFAGEIVHTPGHSDDSVTLVLDDGRAFTGDLTPEAMVGGEDPAVVARSWQRLRDLKVTSIYPGHGPPRAMPTAVRAAPE</sequence>
<evidence type="ECO:0000313" key="2">
    <source>
        <dbReference type="EMBL" id="TMQ64108.1"/>
    </source>
</evidence>
<feature type="domain" description="Metallo-beta-lactamase" evidence="1">
    <location>
        <begin position="16"/>
        <end position="192"/>
    </location>
</feature>
<dbReference type="GO" id="GO:0016787">
    <property type="term" value="F:hydrolase activity"/>
    <property type="evidence" value="ECO:0007669"/>
    <property type="project" value="UniProtKB-KW"/>
</dbReference>
<dbReference type="Proteomes" id="UP000316609">
    <property type="component" value="Unassembled WGS sequence"/>
</dbReference>
<organism evidence="2 3">
    <name type="scientific">Eiseniibacteriota bacterium</name>
    <dbReference type="NCBI Taxonomy" id="2212470"/>
    <lineage>
        <taxon>Bacteria</taxon>
        <taxon>Candidatus Eiseniibacteriota</taxon>
    </lineage>
</organism>
<accession>A0A538TKG7</accession>
<dbReference type="PANTHER" id="PTHR23131">
    <property type="entry name" value="ENDORIBONUCLEASE LACTB2"/>
    <property type="match status" value="1"/>
</dbReference>
<protein>
    <submittedName>
        <fullName evidence="2">MBL fold metallo-hydrolase</fullName>
    </submittedName>
</protein>
<dbReference type="SUPFAM" id="SSF56281">
    <property type="entry name" value="Metallo-hydrolase/oxidoreductase"/>
    <property type="match status" value="1"/>
</dbReference>
<comment type="caution">
    <text evidence="2">The sequence shown here is derived from an EMBL/GenBank/DDBJ whole genome shotgun (WGS) entry which is preliminary data.</text>
</comment>
<reference evidence="2 3" key="1">
    <citation type="journal article" date="2019" name="Nat. Microbiol.">
        <title>Mediterranean grassland soil C-N compound turnover is dependent on rainfall and depth, and is mediated by genomically divergent microorganisms.</title>
        <authorList>
            <person name="Diamond S."/>
            <person name="Andeer P.F."/>
            <person name="Li Z."/>
            <person name="Crits-Christoph A."/>
            <person name="Burstein D."/>
            <person name="Anantharaman K."/>
            <person name="Lane K.R."/>
            <person name="Thomas B.C."/>
            <person name="Pan C."/>
            <person name="Northen T.R."/>
            <person name="Banfield J.F."/>
        </authorList>
    </citation>
    <scope>NUCLEOTIDE SEQUENCE [LARGE SCALE GENOMIC DNA]</scope>
    <source>
        <strain evidence="2">WS_8</strain>
    </source>
</reference>
<dbReference type="InterPro" id="IPR001279">
    <property type="entry name" value="Metallo-B-lactamas"/>
</dbReference>
<dbReference type="PANTHER" id="PTHR23131:SF0">
    <property type="entry name" value="ENDORIBONUCLEASE LACTB2"/>
    <property type="match status" value="1"/>
</dbReference>
<name>A0A538TKG7_UNCEI</name>
<dbReference type="Pfam" id="PF00753">
    <property type="entry name" value="Lactamase_B"/>
    <property type="match status" value="1"/>
</dbReference>
<dbReference type="InterPro" id="IPR050662">
    <property type="entry name" value="Sec-metab_biosynth-thioest"/>
</dbReference>
<dbReference type="EMBL" id="VBOY01000095">
    <property type="protein sequence ID" value="TMQ64108.1"/>
    <property type="molecule type" value="Genomic_DNA"/>
</dbReference>
<gene>
    <name evidence="2" type="ORF">E6K78_09865</name>
</gene>
<dbReference type="Gene3D" id="3.60.15.10">
    <property type="entry name" value="Ribonuclease Z/Hydroxyacylglutathione hydrolase-like"/>
    <property type="match status" value="1"/>
</dbReference>
<dbReference type="InterPro" id="IPR036866">
    <property type="entry name" value="RibonucZ/Hydroxyglut_hydro"/>
</dbReference>
<keyword evidence="2" id="KW-0378">Hydrolase</keyword>
<evidence type="ECO:0000259" key="1">
    <source>
        <dbReference type="SMART" id="SM00849"/>
    </source>
</evidence>
<dbReference type="SMART" id="SM00849">
    <property type="entry name" value="Lactamase_B"/>
    <property type="match status" value="1"/>
</dbReference>
<proteinExistence type="predicted"/>